<feature type="domain" description="Aminoglycoside phosphotransferase" evidence="2">
    <location>
        <begin position="69"/>
        <end position="278"/>
    </location>
</feature>
<sequence length="350" mass="38892">MHIPPLDVSPYPVVTMSHGRYGNSARSRTPLSSANQSPDFPNIQKLVRSVFRSQRLSILQIERMPSRLHQVYLLRITDGSSLILKCPPPFNTRLLRHEQRTLEGEAKVLDALSSNTQLQTPQCINHDSWGRALGSPHLLLHCIPGTRLSDLSSRLTASERRTVDRAIGAYVRSVTSFAADSFGLAHRVFTGTGSTSWRQAFLSLLESALRDAEDMLVSVPYDSIRQNMARHGRLLDEVTEARLVPLDVGIPENVLIDERTKQVSGVVGFSNAVWGDPMLAAVFVDASEALLEGYGECPSRVGKARIRQLLYTVYRSLLAVVEHHYRPNYASGELDARGSLTWALNQLSQL</sequence>
<gene>
    <name evidence="3" type="ORF">BU16DRAFT_453406</name>
</gene>
<feature type="compositionally biased region" description="Polar residues" evidence="1">
    <location>
        <begin position="24"/>
        <end position="39"/>
    </location>
</feature>
<organism evidence="3 4">
    <name type="scientific">Lophium mytilinum</name>
    <dbReference type="NCBI Taxonomy" id="390894"/>
    <lineage>
        <taxon>Eukaryota</taxon>
        <taxon>Fungi</taxon>
        <taxon>Dikarya</taxon>
        <taxon>Ascomycota</taxon>
        <taxon>Pezizomycotina</taxon>
        <taxon>Dothideomycetes</taxon>
        <taxon>Pleosporomycetidae</taxon>
        <taxon>Mytilinidiales</taxon>
        <taxon>Mytilinidiaceae</taxon>
        <taxon>Lophium</taxon>
    </lineage>
</organism>
<evidence type="ECO:0000259" key="2">
    <source>
        <dbReference type="Pfam" id="PF01636"/>
    </source>
</evidence>
<dbReference type="EMBL" id="MU004183">
    <property type="protein sequence ID" value="KAF2500531.1"/>
    <property type="molecule type" value="Genomic_DNA"/>
</dbReference>
<dbReference type="InterPro" id="IPR051678">
    <property type="entry name" value="AGP_Transferase"/>
</dbReference>
<evidence type="ECO:0000256" key="1">
    <source>
        <dbReference type="SAM" id="MobiDB-lite"/>
    </source>
</evidence>
<dbReference type="Pfam" id="PF01636">
    <property type="entry name" value="APH"/>
    <property type="match status" value="1"/>
</dbReference>
<feature type="region of interest" description="Disordered" evidence="1">
    <location>
        <begin position="19"/>
        <end position="39"/>
    </location>
</feature>
<dbReference type="InterPro" id="IPR011009">
    <property type="entry name" value="Kinase-like_dom_sf"/>
</dbReference>
<name>A0A6A6R7J7_9PEZI</name>
<evidence type="ECO:0000313" key="3">
    <source>
        <dbReference type="EMBL" id="KAF2500531.1"/>
    </source>
</evidence>
<protein>
    <recommendedName>
        <fullName evidence="2">Aminoglycoside phosphotransferase domain-containing protein</fullName>
    </recommendedName>
</protein>
<evidence type="ECO:0000313" key="4">
    <source>
        <dbReference type="Proteomes" id="UP000799750"/>
    </source>
</evidence>
<dbReference type="Proteomes" id="UP000799750">
    <property type="component" value="Unassembled WGS sequence"/>
</dbReference>
<reference evidence="3" key="1">
    <citation type="journal article" date="2020" name="Stud. Mycol.">
        <title>101 Dothideomycetes genomes: a test case for predicting lifestyles and emergence of pathogens.</title>
        <authorList>
            <person name="Haridas S."/>
            <person name="Albert R."/>
            <person name="Binder M."/>
            <person name="Bloem J."/>
            <person name="Labutti K."/>
            <person name="Salamov A."/>
            <person name="Andreopoulos B."/>
            <person name="Baker S."/>
            <person name="Barry K."/>
            <person name="Bills G."/>
            <person name="Bluhm B."/>
            <person name="Cannon C."/>
            <person name="Castanera R."/>
            <person name="Culley D."/>
            <person name="Daum C."/>
            <person name="Ezra D."/>
            <person name="Gonzalez J."/>
            <person name="Henrissat B."/>
            <person name="Kuo A."/>
            <person name="Liang C."/>
            <person name="Lipzen A."/>
            <person name="Lutzoni F."/>
            <person name="Magnuson J."/>
            <person name="Mondo S."/>
            <person name="Nolan M."/>
            <person name="Ohm R."/>
            <person name="Pangilinan J."/>
            <person name="Park H.-J."/>
            <person name="Ramirez L."/>
            <person name="Alfaro M."/>
            <person name="Sun H."/>
            <person name="Tritt A."/>
            <person name="Yoshinaga Y."/>
            <person name="Zwiers L.-H."/>
            <person name="Turgeon B."/>
            <person name="Goodwin S."/>
            <person name="Spatafora J."/>
            <person name="Crous P."/>
            <person name="Grigoriev I."/>
        </authorList>
    </citation>
    <scope>NUCLEOTIDE SEQUENCE</scope>
    <source>
        <strain evidence="3">CBS 269.34</strain>
    </source>
</reference>
<dbReference type="Gene3D" id="3.90.1200.10">
    <property type="match status" value="1"/>
</dbReference>
<dbReference type="OrthoDB" id="5210591at2759"/>
<proteinExistence type="predicted"/>
<dbReference type="PANTHER" id="PTHR21310:SF59">
    <property type="entry name" value="AMINOGLYCOSIDE PHOSPHOTRANSFERASE DOMAIN-CONTAINING PROTEIN"/>
    <property type="match status" value="1"/>
</dbReference>
<accession>A0A6A6R7J7</accession>
<dbReference type="PANTHER" id="PTHR21310">
    <property type="entry name" value="AMINOGLYCOSIDE PHOSPHOTRANSFERASE-RELATED-RELATED"/>
    <property type="match status" value="1"/>
</dbReference>
<keyword evidence="4" id="KW-1185">Reference proteome</keyword>
<dbReference type="AlphaFoldDB" id="A0A6A6R7J7"/>
<dbReference type="SUPFAM" id="SSF56112">
    <property type="entry name" value="Protein kinase-like (PK-like)"/>
    <property type="match status" value="1"/>
</dbReference>
<dbReference type="InterPro" id="IPR002575">
    <property type="entry name" value="Aminoglycoside_PTrfase"/>
</dbReference>